<feature type="transmembrane region" description="Helical" evidence="1">
    <location>
        <begin position="62"/>
        <end position="83"/>
    </location>
</feature>
<gene>
    <name evidence="2" type="ORF">SAMN04488522_1021068</name>
</gene>
<keyword evidence="1" id="KW-0472">Membrane</keyword>
<dbReference type="STRING" id="288992.SAMN04488522_1021068"/>
<organism evidence="2 3">
    <name type="scientific">Pedobacter caeni</name>
    <dbReference type="NCBI Taxonomy" id="288992"/>
    <lineage>
        <taxon>Bacteria</taxon>
        <taxon>Pseudomonadati</taxon>
        <taxon>Bacteroidota</taxon>
        <taxon>Sphingobacteriia</taxon>
        <taxon>Sphingobacteriales</taxon>
        <taxon>Sphingobacteriaceae</taxon>
        <taxon>Pedobacter</taxon>
    </lineage>
</organism>
<dbReference type="EMBL" id="FQUQ01000002">
    <property type="protein sequence ID" value="SHF38624.1"/>
    <property type="molecule type" value="Genomic_DNA"/>
</dbReference>
<evidence type="ECO:0000313" key="3">
    <source>
        <dbReference type="Proteomes" id="UP000184287"/>
    </source>
</evidence>
<keyword evidence="1" id="KW-0812">Transmembrane</keyword>
<evidence type="ECO:0000256" key="1">
    <source>
        <dbReference type="SAM" id="Phobius"/>
    </source>
</evidence>
<keyword evidence="3" id="KW-1185">Reference proteome</keyword>
<proteinExistence type="predicted"/>
<evidence type="ECO:0008006" key="4">
    <source>
        <dbReference type="Google" id="ProtNLM"/>
    </source>
</evidence>
<accession>A0A1M5B7X1</accession>
<protein>
    <recommendedName>
        <fullName evidence="4">Import component protein</fullName>
    </recommendedName>
</protein>
<name>A0A1M5B7X1_9SPHI</name>
<dbReference type="AlphaFoldDB" id="A0A1M5B7X1"/>
<reference evidence="3" key="1">
    <citation type="submission" date="2016-11" db="EMBL/GenBank/DDBJ databases">
        <authorList>
            <person name="Varghese N."/>
            <person name="Submissions S."/>
        </authorList>
    </citation>
    <scope>NUCLEOTIDE SEQUENCE [LARGE SCALE GENOMIC DNA]</scope>
    <source>
        <strain evidence="3">DSM 16990</strain>
    </source>
</reference>
<evidence type="ECO:0000313" key="2">
    <source>
        <dbReference type="EMBL" id="SHF38624.1"/>
    </source>
</evidence>
<dbReference type="Proteomes" id="UP000184287">
    <property type="component" value="Unassembled WGS sequence"/>
</dbReference>
<keyword evidence="1" id="KW-1133">Transmembrane helix</keyword>
<feature type="transmembrane region" description="Helical" evidence="1">
    <location>
        <begin position="36"/>
        <end position="56"/>
    </location>
</feature>
<sequence length="108" mass="11843">MAILAYITIIGWIVAYLEYKKSAEQSKLVNYHLGQALGVFIAYLAISLAGGIILAIIPSLAIVFYVALFIPLILLLFGVITALNEVERPVPLIGKLFEGRFNFSTKTV</sequence>